<evidence type="ECO:0000313" key="10">
    <source>
        <dbReference type="EMBL" id="TQM10099.1"/>
    </source>
</evidence>
<feature type="transmembrane region" description="Helical" evidence="9">
    <location>
        <begin position="66"/>
        <end position="88"/>
    </location>
</feature>
<keyword evidence="4 9" id="KW-0812">Transmembrane</keyword>
<dbReference type="OrthoDB" id="3572933at2"/>
<feature type="transmembrane region" description="Helical" evidence="9">
    <location>
        <begin position="198"/>
        <end position="215"/>
    </location>
</feature>
<keyword evidence="7 9" id="KW-0472">Membrane</keyword>
<dbReference type="PANTHER" id="PTHR11795">
    <property type="entry name" value="BRANCHED-CHAIN AMINO ACID TRANSPORT SYSTEM PERMEASE PROTEIN LIVH"/>
    <property type="match status" value="1"/>
</dbReference>
<feature type="transmembrane region" description="Helical" evidence="9">
    <location>
        <begin position="227"/>
        <end position="256"/>
    </location>
</feature>
<evidence type="ECO:0000256" key="8">
    <source>
        <dbReference type="ARBA" id="ARBA00037998"/>
    </source>
</evidence>
<dbReference type="EMBL" id="VFPA01000003">
    <property type="protein sequence ID" value="TQM10099.1"/>
    <property type="molecule type" value="Genomic_DNA"/>
</dbReference>
<keyword evidence="5" id="KW-0029">Amino-acid transport</keyword>
<evidence type="ECO:0000256" key="9">
    <source>
        <dbReference type="SAM" id="Phobius"/>
    </source>
</evidence>
<dbReference type="Pfam" id="PF02653">
    <property type="entry name" value="BPD_transp_2"/>
    <property type="match status" value="1"/>
</dbReference>
<dbReference type="GO" id="GO:0005886">
    <property type="term" value="C:plasma membrane"/>
    <property type="evidence" value="ECO:0007669"/>
    <property type="project" value="UniProtKB-SubCell"/>
</dbReference>
<accession>A0A543DLA0</accession>
<dbReference type="CDD" id="cd06582">
    <property type="entry name" value="TM_PBP1_LivH_like"/>
    <property type="match status" value="1"/>
</dbReference>
<dbReference type="InterPro" id="IPR052157">
    <property type="entry name" value="BCAA_transport_permease"/>
</dbReference>
<organism evidence="10 11">
    <name type="scientific">Pseudonocardia kunmingensis</name>
    <dbReference type="NCBI Taxonomy" id="630975"/>
    <lineage>
        <taxon>Bacteria</taxon>
        <taxon>Bacillati</taxon>
        <taxon>Actinomycetota</taxon>
        <taxon>Actinomycetes</taxon>
        <taxon>Pseudonocardiales</taxon>
        <taxon>Pseudonocardiaceae</taxon>
        <taxon>Pseudonocardia</taxon>
    </lineage>
</organism>
<dbReference type="RefSeq" id="WP_142058699.1">
    <property type="nucleotide sequence ID" value="NZ_VFPA01000003.1"/>
</dbReference>
<keyword evidence="11" id="KW-1185">Reference proteome</keyword>
<dbReference type="InterPro" id="IPR001851">
    <property type="entry name" value="ABC_transp_permease"/>
</dbReference>
<reference evidence="10 11" key="1">
    <citation type="submission" date="2019-06" db="EMBL/GenBank/DDBJ databases">
        <title>Sequencing the genomes of 1000 actinobacteria strains.</title>
        <authorList>
            <person name="Klenk H.-P."/>
        </authorList>
    </citation>
    <scope>NUCLEOTIDE SEQUENCE [LARGE SCALE GENOMIC DNA]</scope>
    <source>
        <strain evidence="10 11">DSM 45301</strain>
    </source>
</reference>
<dbReference type="PANTHER" id="PTHR11795:SF447">
    <property type="entry name" value="ABC TRANSPORTER PERMEASE PROTEIN"/>
    <property type="match status" value="1"/>
</dbReference>
<evidence type="ECO:0000256" key="6">
    <source>
        <dbReference type="ARBA" id="ARBA00022989"/>
    </source>
</evidence>
<dbReference type="GO" id="GO:0022857">
    <property type="term" value="F:transmembrane transporter activity"/>
    <property type="evidence" value="ECO:0007669"/>
    <property type="project" value="InterPro"/>
</dbReference>
<dbReference type="Proteomes" id="UP000315677">
    <property type="component" value="Unassembled WGS sequence"/>
</dbReference>
<evidence type="ECO:0000256" key="5">
    <source>
        <dbReference type="ARBA" id="ARBA00022970"/>
    </source>
</evidence>
<dbReference type="GO" id="GO:0006865">
    <property type="term" value="P:amino acid transport"/>
    <property type="evidence" value="ECO:0007669"/>
    <property type="project" value="UniProtKB-KW"/>
</dbReference>
<keyword evidence="3" id="KW-1003">Cell membrane</keyword>
<feature type="transmembrane region" description="Helical" evidence="9">
    <location>
        <begin position="100"/>
        <end position="121"/>
    </location>
</feature>
<comment type="subcellular location">
    <subcellularLocation>
        <location evidence="1">Cell membrane</location>
        <topology evidence="1">Multi-pass membrane protein</topology>
    </subcellularLocation>
</comment>
<evidence type="ECO:0000313" key="11">
    <source>
        <dbReference type="Proteomes" id="UP000315677"/>
    </source>
</evidence>
<evidence type="ECO:0000256" key="3">
    <source>
        <dbReference type="ARBA" id="ARBA00022475"/>
    </source>
</evidence>
<evidence type="ECO:0000256" key="1">
    <source>
        <dbReference type="ARBA" id="ARBA00004651"/>
    </source>
</evidence>
<feature type="transmembrane region" description="Helical" evidence="9">
    <location>
        <begin position="42"/>
        <end position="60"/>
    </location>
</feature>
<sequence length="294" mass="29846">MDLAANFGAAPQLAFDGLLVGSFYAMLAVSFGIIFSTTRTFHFAHALTFTVGAYAGVLVAEAGVAFWAAIVVGGVVAGCFGVATDLVVYRPLRRRGASSLNVFLAALGVLIAGEAVVQFAFGPNSRPLPGAPTGGVQFGALATGWLQILIAVISWGAVLAVAAFLHFSKYGLAVRAVESNAVLADAFGVSRILIYELVFFLGSLLAGVGGVLFAARDTATPGMGVAPLLSGFIAVFIGGIGSIPGAVVGGLLLGMATSLGGIVLPGYLTSIVAFVILFAVLVVRPRGLLARRAV</sequence>
<feature type="transmembrane region" description="Helical" evidence="9">
    <location>
        <begin position="141"/>
        <end position="165"/>
    </location>
</feature>
<comment type="similarity">
    <text evidence="8">Belongs to the binding-protein-dependent transport system permease family. LivHM subfamily.</text>
</comment>
<feature type="transmembrane region" description="Helical" evidence="9">
    <location>
        <begin position="12"/>
        <end position="35"/>
    </location>
</feature>
<evidence type="ECO:0000256" key="2">
    <source>
        <dbReference type="ARBA" id="ARBA00022448"/>
    </source>
</evidence>
<evidence type="ECO:0000256" key="4">
    <source>
        <dbReference type="ARBA" id="ARBA00022692"/>
    </source>
</evidence>
<evidence type="ECO:0000256" key="7">
    <source>
        <dbReference type="ARBA" id="ARBA00023136"/>
    </source>
</evidence>
<proteinExistence type="inferred from homology"/>
<feature type="transmembrane region" description="Helical" evidence="9">
    <location>
        <begin position="262"/>
        <end position="283"/>
    </location>
</feature>
<gene>
    <name evidence="10" type="ORF">FB558_5881</name>
</gene>
<keyword evidence="6 9" id="KW-1133">Transmembrane helix</keyword>
<dbReference type="AlphaFoldDB" id="A0A543DLA0"/>
<comment type="caution">
    <text evidence="10">The sequence shown here is derived from an EMBL/GenBank/DDBJ whole genome shotgun (WGS) entry which is preliminary data.</text>
</comment>
<protein>
    <submittedName>
        <fullName evidence="10">Amino acid/amide ABC transporter membrane protein 1 (HAAT family)</fullName>
    </submittedName>
</protein>
<name>A0A543DLA0_9PSEU</name>
<keyword evidence="2" id="KW-0813">Transport</keyword>